<dbReference type="InterPro" id="IPR023940">
    <property type="entry name" value="DHDPR_bac"/>
</dbReference>
<evidence type="ECO:0000256" key="2">
    <source>
        <dbReference type="ARBA" id="ARBA00022605"/>
    </source>
</evidence>
<keyword evidence="7" id="KW-0457">Lysine biosynthesis</keyword>
<dbReference type="InterPro" id="IPR036291">
    <property type="entry name" value="NAD(P)-bd_dom_sf"/>
</dbReference>
<dbReference type="Pfam" id="PF01113">
    <property type="entry name" value="DapB_N"/>
    <property type="match status" value="1"/>
</dbReference>
<comment type="caution">
    <text evidence="15">The sequence shown here is derived from an EMBL/GenBank/DDBJ whole genome shotgun (WGS) entry which is preliminary data.</text>
</comment>
<evidence type="ECO:0000313" key="16">
    <source>
        <dbReference type="Proteomes" id="UP000295783"/>
    </source>
</evidence>
<evidence type="ECO:0000256" key="11">
    <source>
        <dbReference type="ARBA" id="ARBA00049396"/>
    </source>
</evidence>
<comment type="catalytic activity">
    <reaction evidence="11">
        <text>(S)-2,3,4,5-tetrahydrodipicolinate + NAD(+) + H2O = (2S,4S)-4-hydroxy-2,3,4,5-tetrahydrodipicolinate + NADH + H(+)</text>
        <dbReference type="Rhea" id="RHEA:35323"/>
        <dbReference type="ChEBI" id="CHEBI:15377"/>
        <dbReference type="ChEBI" id="CHEBI:15378"/>
        <dbReference type="ChEBI" id="CHEBI:16845"/>
        <dbReference type="ChEBI" id="CHEBI:57540"/>
        <dbReference type="ChEBI" id="CHEBI:57945"/>
        <dbReference type="ChEBI" id="CHEBI:67139"/>
        <dbReference type="EC" id="1.17.1.8"/>
    </reaction>
</comment>
<dbReference type="InterPro" id="IPR022663">
    <property type="entry name" value="DapB_C"/>
</dbReference>
<keyword evidence="3" id="KW-0521">NADP</keyword>
<keyword evidence="5" id="KW-0560">Oxidoreductase</keyword>
<evidence type="ECO:0000256" key="10">
    <source>
        <dbReference type="ARBA" id="ARBA00049080"/>
    </source>
</evidence>
<sequence>MSLRICIGGATGWTGKALVAGVVAAPDLALAGAVARKAAGADAGTVAGLEPLGLAVAGDVAAALKAEPTDVYIDYTHPSAVKANVLTALALGVPAVVGTSGLGAEDYAEIANAAERQGLGVVASGNFSITASLLTRFSLLAAQHVADYEIIDYAKASKPDVPSGTARELAERMGAIQKSVPGHPIDEIIGPKETRGADVGGGRVHAVRLPSYVLAVETIFGKEGERLTIRHDAGTSAGPYVAGTLLAARRVVALKGLVRGLDNLLFGPLPQ</sequence>
<dbReference type="Gene3D" id="3.30.360.10">
    <property type="entry name" value="Dihydrodipicolinate Reductase, domain 2"/>
    <property type="match status" value="1"/>
</dbReference>
<dbReference type="Gene3D" id="3.40.50.720">
    <property type="entry name" value="NAD(P)-binding Rossmann-like Domain"/>
    <property type="match status" value="1"/>
</dbReference>
<evidence type="ECO:0000259" key="13">
    <source>
        <dbReference type="Pfam" id="PF01113"/>
    </source>
</evidence>
<accession>A0A4R6WFR5</accession>
<dbReference type="SUPFAM" id="SSF51735">
    <property type="entry name" value="NAD(P)-binding Rossmann-fold domains"/>
    <property type="match status" value="1"/>
</dbReference>
<evidence type="ECO:0000256" key="5">
    <source>
        <dbReference type="ARBA" id="ARBA00023002"/>
    </source>
</evidence>
<comment type="catalytic activity">
    <reaction evidence="10">
        <text>(S)-2,3,4,5-tetrahydrodipicolinate + NADP(+) + H2O = (2S,4S)-4-hydroxy-2,3,4,5-tetrahydrodipicolinate + NADPH + H(+)</text>
        <dbReference type="Rhea" id="RHEA:35331"/>
        <dbReference type="ChEBI" id="CHEBI:15377"/>
        <dbReference type="ChEBI" id="CHEBI:15378"/>
        <dbReference type="ChEBI" id="CHEBI:16845"/>
        <dbReference type="ChEBI" id="CHEBI:57783"/>
        <dbReference type="ChEBI" id="CHEBI:58349"/>
        <dbReference type="ChEBI" id="CHEBI:67139"/>
        <dbReference type="EC" id="1.17.1.8"/>
    </reaction>
</comment>
<comment type="pathway">
    <text evidence="8">Amino-acid biosynthesis; L-lysine biosynthesis via DAP pathway; (S)-tetrahydrodipicolinate from L-aspartate: step 4/4.</text>
</comment>
<dbReference type="PANTHER" id="PTHR20836:SF0">
    <property type="entry name" value="4-HYDROXY-TETRAHYDRODIPICOLINATE REDUCTASE 1, CHLOROPLASTIC-RELATED"/>
    <property type="match status" value="1"/>
</dbReference>
<organism evidence="15 16">
    <name type="scientific">Dongia mobilis</name>
    <dbReference type="NCBI Taxonomy" id="578943"/>
    <lineage>
        <taxon>Bacteria</taxon>
        <taxon>Pseudomonadati</taxon>
        <taxon>Pseudomonadota</taxon>
        <taxon>Alphaproteobacteria</taxon>
        <taxon>Rhodospirillales</taxon>
        <taxon>Dongiaceae</taxon>
        <taxon>Dongia</taxon>
    </lineage>
</organism>
<keyword evidence="4" id="KW-0220">Diaminopimelate biosynthesis</keyword>
<dbReference type="RefSeq" id="WP_133614821.1">
    <property type="nucleotide sequence ID" value="NZ_SNYW01000012.1"/>
</dbReference>
<evidence type="ECO:0000256" key="6">
    <source>
        <dbReference type="ARBA" id="ARBA00023027"/>
    </source>
</evidence>
<evidence type="ECO:0000256" key="12">
    <source>
        <dbReference type="NCBIfam" id="TIGR00036"/>
    </source>
</evidence>
<dbReference type="EC" id="1.17.1.8" evidence="9 12"/>
<name>A0A4R6WFR5_9PROT</name>
<dbReference type="GO" id="GO:0009089">
    <property type="term" value="P:lysine biosynthetic process via diaminopimelate"/>
    <property type="evidence" value="ECO:0007669"/>
    <property type="project" value="UniProtKB-UniRule"/>
</dbReference>
<dbReference type="GO" id="GO:0008839">
    <property type="term" value="F:4-hydroxy-tetrahydrodipicolinate reductase"/>
    <property type="evidence" value="ECO:0007669"/>
    <property type="project" value="UniProtKB-UniRule"/>
</dbReference>
<evidence type="ECO:0000256" key="7">
    <source>
        <dbReference type="ARBA" id="ARBA00023154"/>
    </source>
</evidence>
<feature type="domain" description="Dihydrodipicolinate reductase N-terminal" evidence="13">
    <location>
        <begin position="4"/>
        <end position="127"/>
    </location>
</feature>
<dbReference type="PANTHER" id="PTHR20836">
    <property type="entry name" value="DIHYDRODIPICOLINATE REDUCTASE"/>
    <property type="match status" value="1"/>
</dbReference>
<evidence type="ECO:0000256" key="9">
    <source>
        <dbReference type="ARBA" id="ARBA00038983"/>
    </source>
</evidence>
<dbReference type="InterPro" id="IPR000846">
    <property type="entry name" value="DapB_N"/>
</dbReference>
<reference evidence="15 16" key="1">
    <citation type="submission" date="2019-03" db="EMBL/GenBank/DDBJ databases">
        <title>Genomic Encyclopedia of Type Strains, Phase III (KMG-III): the genomes of soil and plant-associated and newly described type strains.</title>
        <authorList>
            <person name="Whitman W."/>
        </authorList>
    </citation>
    <scope>NUCLEOTIDE SEQUENCE [LARGE SCALE GENOMIC DNA]</scope>
    <source>
        <strain evidence="15 16">CGMCC 1.7660</strain>
    </source>
</reference>
<evidence type="ECO:0000259" key="14">
    <source>
        <dbReference type="Pfam" id="PF05173"/>
    </source>
</evidence>
<dbReference type="GO" id="GO:0005829">
    <property type="term" value="C:cytosol"/>
    <property type="evidence" value="ECO:0007669"/>
    <property type="project" value="TreeGrafter"/>
</dbReference>
<keyword evidence="16" id="KW-1185">Reference proteome</keyword>
<dbReference type="AlphaFoldDB" id="A0A4R6WFR5"/>
<comment type="similarity">
    <text evidence="1">Belongs to the DapB family.</text>
</comment>
<dbReference type="GO" id="GO:0019877">
    <property type="term" value="P:diaminopimelate biosynthetic process"/>
    <property type="evidence" value="ECO:0007669"/>
    <property type="project" value="UniProtKB-KW"/>
</dbReference>
<evidence type="ECO:0000313" key="15">
    <source>
        <dbReference type="EMBL" id="TDQ78919.1"/>
    </source>
</evidence>
<dbReference type="EMBL" id="SNYW01000012">
    <property type="protein sequence ID" value="TDQ78919.1"/>
    <property type="molecule type" value="Genomic_DNA"/>
</dbReference>
<dbReference type="Pfam" id="PF05173">
    <property type="entry name" value="DapB_C"/>
    <property type="match status" value="1"/>
</dbReference>
<evidence type="ECO:0000256" key="4">
    <source>
        <dbReference type="ARBA" id="ARBA00022915"/>
    </source>
</evidence>
<dbReference type="OrthoDB" id="9790352at2"/>
<keyword evidence="2" id="KW-0028">Amino-acid biosynthesis</keyword>
<feature type="domain" description="Dihydrodipicolinate reductase C-terminal" evidence="14">
    <location>
        <begin position="133"/>
        <end position="265"/>
    </location>
</feature>
<evidence type="ECO:0000256" key="1">
    <source>
        <dbReference type="ARBA" id="ARBA00006642"/>
    </source>
</evidence>
<dbReference type="SUPFAM" id="SSF55347">
    <property type="entry name" value="Glyceraldehyde-3-phosphate dehydrogenase-like, C-terminal domain"/>
    <property type="match status" value="1"/>
</dbReference>
<evidence type="ECO:0000256" key="3">
    <source>
        <dbReference type="ARBA" id="ARBA00022857"/>
    </source>
</evidence>
<gene>
    <name evidence="15" type="ORF">A8950_3382</name>
</gene>
<dbReference type="CDD" id="cd02274">
    <property type="entry name" value="DHDPR_N"/>
    <property type="match status" value="1"/>
</dbReference>
<dbReference type="Proteomes" id="UP000295783">
    <property type="component" value="Unassembled WGS sequence"/>
</dbReference>
<protein>
    <recommendedName>
        <fullName evidence="9 12">4-hydroxy-tetrahydrodipicolinate reductase</fullName>
        <ecNumber evidence="9 12">1.17.1.8</ecNumber>
    </recommendedName>
</protein>
<dbReference type="PIRSF" id="PIRSF000161">
    <property type="entry name" value="DHPR"/>
    <property type="match status" value="1"/>
</dbReference>
<dbReference type="NCBIfam" id="TIGR00036">
    <property type="entry name" value="dapB"/>
    <property type="match status" value="1"/>
</dbReference>
<proteinExistence type="inferred from homology"/>
<evidence type="ECO:0000256" key="8">
    <source>
        <dbReference type="ARBA" id="ARBA00037922"/>
    </source>
</evidence>
<keyword evidence="6" id="KW-0520">NAD</keyword>